<evidence type="ECO:0000256" key="2">
    <source>
        <dbReference type="ARBA" id="ARBA00023015"/>
    </source>
</evidence>
<evidence type="ECO:0000256" key="5">
    <source>
        <dbReference type="ARBA" id="ARBA00023242"/>
    </source>
</evidence>
<dbReference type="InterPro" id="IPR050797">
    <property type="entry name" value="Carb_Metab_Trans_Reg"/>
</dbReference>
<keyword evidence="2" id="KW-0805">Transcription regulation</keyword>
<dbReference type="GeneID" id="25324302"/>
<protein>
    <recommendedName>
        <fullName evidence="6">Zn(2)-C6 fungal-type domain-containing protein</fullName>
    </recommendedName>
</protein>
<evidence type="ECO:0000256" key="1">
    <source>
        <dbReference type="ARBA" id="ARBA00022723"/>
    </source>
</evidence>
<sequence>MKAARPYRSHKYPACARCHKRRSRCTIEIPGQACLLCRMHGVPCSSATAKKDDRVTPKVGFVHRSLLADEKSLEGVSHIVGPVVARDTQILDQYLPQVNGVPSHVPIRPNIGRRESTKPIYHIPIPPHRPSPTDCNCTRNLPAELIEQVEPFIDQLMVSYFENIHPCYPLVDEECVMSKIKERNAFPQTFYVNLAAYALFYWDLSPSLAPYARPDQDVAWQTAVAAIIGDMQKGDLATVISLCINVAGRPSRCLVHNVSNVARAVALSHAMGLNHDSSEWKLADTEKRLRWKAWWGVVIQDRWFNFAQGTPPYISKGHYDVPLPTMDLLTHGRTGSSRHARAAEVFIQLCRLTEIVGDVLPLIYHIRSGNDSIAAEQTSRSEIELNRWVESRPPWLNLNDFQTRSPVPGLLNLQLCYLAVRMLLRRIAWHEISQRESDPASSWLLGCQTAAEDIVRFVTSLHKQDLMGFWLPYNAHHFTSAVTLLLRCALQTSYSNVRAQCMASARTLVDCLKRYHEEYRWDLAEAGLSQSESVLKRIEDALPRTPMANTPIMPSPIHHDSMDTRLYIDDDMLGDPLPEEAFVMQGGQGSIEELFPEIFSDFTDTALFPGPVLNEL</sequence>
<keyword evidence="4" id="KW-0804">Transcription</keyword>
<dbReference type="GO" id="GO:0000981">
    <property type="term" value="F:DNA-binding transcription factor activity, RNA polymerase II-specific"/>
    <property type="evidence" value="ECO:0007669"/>
    <property type="project" value="InterPro"/>
</dbReference>
<dbReference type="GO" id="GO:0005634">
    <property type="term" value="C:nucleus"/>
    <property type="evidence" value="ECO:0007669"/>
    <property type="project" value="TreeGrafter"/>
</dbReference>
<evidence type="ECO:0000256" key="4">
    <source>
        <dbReference type="ARBA" id="ARBA00023163"/>
    </source>
</evidence>
<dbReference type="Proteomes" id="UP000054342">
    <property type="component" value="Unassembled WGS sequence"/>
</dbReference>
<dbReference type="PANTHER" id="PTHR31668">
    <property type="entry name" value="GLUCOSE TRANSPORT TRANSCRIPTION REGULATOR RGT1-RELATED-RELATED"/>
    <property type="match status" value="1"/>
</dbReference>
<name>A0A0D2D672_9EURO</name>
<evidence type="ECO:0000256" key="3">
    <source>
        <dbReference type="ARBA" id="ARBA00023125"/>
    </source>
</evidence>
<dbReference type="HOGENOM" id="CLU_009827_2_0_1"/>
<keyword evidence="1" id="KW-0479">Metal-binding</keyword>
<dbReference type="PROSITE" id="PS00463">
    <property type="entry name" value="ZN2_CY6_FUNGAL_1"/>
    <property type="match status" value="1"/>
</dbReference>
<dbReference type="AlphaFoldDB" id="A0A0D2D672"/>
<feature type="domain" description="Zn(2)-C6 fungal-type" evidence="6">
    <location>
        <begin position="14"/>
        <end position="46"/>
    </location>
</feature>
<dbReference type="SMART" id="SM00066">
    <property type="entry name" value="GAL4"/>
    <property type="match status" value="1"/>
</dbReference>
<dbReference type="GO" id="GO:0001080">
    <property type="term" value="P:nitrogen catabolite activation of transcription from RNA polymerase II promoter"/>
    <property type="evidence" value="ECO:0007669"/>
    <property type="project" value="TreeGrafter"/>
</dbReference>
<proteinExistence type="predicted"/>
<dbReference type="RefSeq" id="XP_013318421.1">
    <property type="nucleotide sequence ID" value="XM_013462967.1"/>
</dbReference>
<keyword evidence="3" id="KW-0238">DNA-binding</keyword>
<dbReference type="Pfam" id="PF00172">
    <property type="entry name" value="Zn_clus"/>
    <property type="match status" value="1"/>
</dbReference>
<dbReference type="Pfam" id="PF04082">
    <property type="entry name" value="Fungal_trans"/>
    <property type="match status" value="1"/>
</dbReference>
<dbReference type="CDD" id="cd00067">
    <property type="entry name" value="GAL4"/>
    <property type="match status" value="1"/>
</dbReference>
<dbReference type="GO" id="GO:0006351">
    <property type="term" value="P:DNA-templated transcription"/>
    <property type="evidence" value="ECO:0007669"/>
    <property type="project" value="InterPro"/>
</dbReference>
<dbReference type="STRING" id="348802.A0A0D2D672"/>
<keyword evidence="5" id="KW-0539">Nucleus</keyword>
<evidence type="ECO:0000313" key="8">
    <source>
        <dbReference type="Proteomes" id="UP000054342"/>
    </source>
</evidence>
<dbReference type="PROSITE" id="PS50048">
    <property type="entry name" value="ZN2_CY6_FUNGAL_2"/>
    <property type="match status" value="1"/>
</dbReference>
<dbReference type="InterPro" id="IPR001138">
    <property type="entry name" value="Zn2Cys6_DnaBD"/>
</dbReference>
<dbReference type="PANTHER" id="PTHR31668:SF10">
    <property type="entry name" value="ZN(II)2CYS6 TRANSCRIPTION FACTOR (EUROFUNG)"/>
    <property type="match status" value="1"/>
</dbReference>
<dbReference type="InterPro" id="IPR036864">
    <property type="entry name" value="Zn2-C6_fun-type_DNA-bd_sf"/>
</dbReference>
<dbReference type="GO" id="GO:0003677">
    <property type="term" value="F:DNA binding"/>
    <property type="evidence" value="ECO:0007669"/>
    <property type="project" value="UniProtKB-KW"/>
</dbReference>
<keyword evidence="8" id="KW-1185">Reference proteome</keyword>
<dbReference type="InterPro" id="IPR007219">
    <property type="entry name" value="XnlR_reg_dom"/>
</dbReference>
<accession>A0A0D2D672</accession>
<dbReference type="EMBL" id="KN847318">
    <property type="protein sequence ID" value="KIW57837.1"/>
    <property type="molecule type" value="Genomic_DNA"/>
</dbReference>
<dbReference type="CDD" id="cd12148">
    <property type="entry name" value="fungal_TF_MHR"/>
    <property type="match status" value="1"/>
</dbReference>
<evidence type="ECO:0000259" key="6">
    <source>
        <dbReference type="PROSITE" id="PS50048"/>
    </source>
</evidence>
<evidence type="ECO:0000313" key="7">
    <source>
        <dbReference type="EMBL" id="KIW57837.1"/>
    </source>
</evidence>
<dbReference type="OrthoDB" id="3034343at2759"/>
<organism evidence="7 8">
    <name type="scientific">Exophiala xenobiotica</name>
    <dbReference type="NCBI Taxonomy" id="348802"/>
    <lineage>
        <taxon>Eukaryota</taxon>
        <taxon>Fungi</taxon>
        <taxon>Dikarya</taxon>
        <taxon>Ascomycota</taxon>
        <taxon>Pezizomycotina</taxon>
        <taxon>Eurotiomycetes</taxon>
        <taxon>Chaetothyriomycetidae</taxon>
        <taxon>Chaetothyriales</taxon>
        <taxon>Herpotrichiellaceae</taxon>
        <taxon>Exophiala</taxon>
    </lineage>
</organism>
<dbReference type="SUPFAM" id="SSF57701">
    <property type="entry name" value="Zn2/Cys6 DNA-binding domain"/>
    <property type="match status" value="1"/>
</dbReference>
<reference evidence="7 8" key="1">
    <citation type="submission" date="2015-01" db="EMBL/GenBank/DDBJ databases">
        <title>The Genome Sequence of Exophiala xenobiotica CBS118157.</title>
        <authorList>
            <consortium name="The Broad Institute Genomics Platform"/>
            <person name="Cuomo C."/>
            <person name="de Hoog S."/>
            <person name="Gorbushina A."/>
            <person name="Stielow B."/>
            <person name="Teixiera M."/>
            <person name="Abouelleil A."/>
            <person name="Chapman S.B."/>
            <person name="Priest M."/>
            <person name="Young S.K."/>
            <person name="Wortman J."/>
            <person name="Nusbaum C."/>
            <person name="Birren B."/>
        </authorList>
    </citation>
    <scope>NUCLEOTIDE SEQUENCE [LARGE SCALE GENOMIC DNA]</scope>
    <source>
        <strain evidence="7 8">CBS 118157</strain>
    </source>
</reference>
<dbReference type="GO" id="GO:0008270">
    <property type="term" value="F:zinc ion binding"/>
    <property type="evidence" value="ECO:0007669"/>
    <property type="project" value="InterPro"/>
</dbReference>
<gene>
    <name evidence="7" type="ORF">PV05_02394</name>
</gene>
<dbReference type="SMART" id="SM00906">
    <property type="entry name" value="Fungal_trans"/>
    <property type="match status" value="1"/>
</dbReference>